<feature type="region of interest" description="Disordered" evidence="7">
    <location>
        <begin position="1"/>
        <end position="33"/>
    </location>
</feature>
<name>A0A6J6AVM6_9ZZZZ</name>
<dbReference type="Gene3D" id="3.40.470.10">
    <property type="entry name" value="Uracil-DNA glycosylase-like domain"/>
    <property type="match status" value="1"/>
</dbReference>
<dbReference type="FunFam" id="3.40.470.10:FF:000001">
    <property type="entry name" value="Uracil-DNA glycosylase"/>
    <property type="match status" value="1"/>
</dbReference>
<dbReference type="GO" id="GO:0097510">
    <property type="term" value="P:base-excision repair, AP site formation via deaminated base removal"/>
    <property type="evidence" value="ECO:0007669"/>
    <property type="project" value="TreeGrafter"/>
</dbReference>
<reference evidence="9" key="1">
    <citation type="submission" date="2020-05" db="EMBL/GenBank/DDBJ databases">
        <authorList>
            <person name="Chiriac C."/>
            <person name="Salcher M."/>
            <person name="Ghai R."/>
            <person name="Kavagutti S V."/>
        </authorList>
    </citation>
    <scope>NUCLEOTIDE SEQUENCE</scope>
</reference>
<dbReference type="NCBIfam" id="TIGR00628">
    <property type="entry name" value="ung"/>
    <property type="match status" value="1"/>
</dbReference>
<dbReference type="GO" id="GO:0004844">
    <property type="term" value="F:uracil DNA N-glycosylase activity"/>
    <property type="evidence" value="ECO:0007669"/>
    <property type="project" value="UniProtKB-EC"/>
</dbReference>
<dbReference type="InterPro" id="IPR002043">
    <property type="entry name" value="UDG_fam1"/>
</dbReference>
<dbReference type="NCBIfam" id="NF003591">
    <property type="entry name" value="PRK05254.1-4"/>
    <property type="match status" value="1"/>
</dbReference>
<dbReference type="PANTHER" id="PTHR11264">
    <property type="entry name" value="URACIL-DNA GLYCOSYLASE"/>
    <property type="match status" value="1"/>
</dbReference>
<dbReference type="NCBIfam" id="NF003592">
    <property type="entry name" value="PRK05254.1-5"/>
    <property type="match status" value="1"/>
</dbReference>
<dbReference type="HAMAP" id="MF_00148">
    <property type="entry name" value="UDG"/>
    <property type="match status" value="1"/>
</dbReference>
<dbReference type="AlphaFoldDB" id="A0A6J6AVM6"/>
<dbReference type="Pfam" id="PF03167">
    <property type="entry name" value="UDG"/>
    <property type="match status" value="1"/>
</dbReference>
<evidence type="ECO:0000256" key="6">
    <source>
        <dbReference type="ARBA" id="ARBA00023204"/>
    </source>
</evidence>
<dbReference type="NCBIfam" id="NF003589">
    <property type="entry name" value="PRK05254.1-2"/>
    <property type="match status" value="1"/>
</dbReference>
<protein>
    <recommendedName>
        <fullName evidence="3">uracil-DNA glycosylase</fullName>
        <ecNumber evidence="3">3.2.2.27</ecNumber>
    </recommendedName>
</protein>
<keyword evidence="6" id="KW-0234">DNA repair</keyword>
<dbReference type="SMART" id="SM00986">
    <property type="entry name" value="UDG"/>
    <property type="match status" value="1"/>
</dbReference>
<dbReference type="PANTHER" id="PTHR11264:SF0">
    <property type="entry name" value="URACIL-DNA GLYCOSYLASE"/>
    <property type="match status" value="1"/>
</dbReference>
<organism evidence="9">
    <name type="scientific">freshwater metagenome</name>
    <dbReference type="NCBI Taxonomy" id="449393"/>
    <lineage>
        <taxon>unclassified sequences</taxon>
        <taxon>metagenomes</taxon>
        <taxon>ecological metagenomes</taxon>
    </lineage>
</organism>
<dbReference type="SMART" id="SM00987">
    <property type="entry name" value="UreE_C"/>
    <property type="match status" value="1"/>
</dbReference>
<evidence type="ECO:0000256" key="5">
    <source>
        <dbReference type="ARBA" id="ARBA00022801"/>
    </source>
</evidence>
<accession>A0A6J6AVM6</accession>
<evidence type="ECO:0000256" key="3">
    <source>
        <dbReference type="ARBA" id="ARBA00012030"/>
    </source>
</evidence>
<dbReference type="InterPro" id="IPR005122">
    <property type="entry name" value="Uracil-DNA_glycosylase-like"/>
</dbReference>
<gene>
    <name evidence="9" type="ORF">UFOPK1358_00267</name>
</gene>
<keyword evidence="5" id="KW-0378">Hydrolase</keyword>
<evidence type="ECO:0000256" key="4">
    <source>
        <dbReference type="ARBA" id="ARBA00022763"/>
    </source>
</evidence>
<proteinExistence type="inferred from homology"/>
<dbReference type="NCBIfam" id="NF003588">
    <property type="entry name" value="PRK05254.1-1"/>
    <property type="match status" value="1"/>
</dbReference>
<evidence type="ECO:0000259" key="8">
    <source>
        <dbReference type="SMART" id="SM00986"/>
    </source>
</evidence>
<dbReference type="InterPro" id="IPR018085">
    <property type="entry name" value="Ura-DNA_Glyclase_AS"/>
</dbReference>
<dbReference type="EC" id="3.2.2.27" evidence="3"/>
<dbReference type="PROSITE" id="PS00130">
    <property type="entry name" value="U_DNA_GLYCOSYLASE"/>
    <property type="match status" value="1"/>
</dbReference>
<feature type="domain" description="Uracil-DNA glycosylase-like" evidence="8">
    <location>
        <begin position="87"/>
        <end position="247"/>
    </location>
</feature>
<sequence length="264" mass="28884">MATASRRPVAGSRIPVVTQPELPGISNAQDPARDREPFEVADLGEWGQLLASELNAPYWATLQEFVRKERSENQVFPPADQVFAAFQKTPPDRVKVVILGQDPYHGLGQAHGLCFSVPPGVPVPPSLRNIFTELQSDLQTEAPDQGNLERWARAGVLLLNTTLTVRAGEAGSHQGHGWELFTDEVIRAVNDFPHQVVFILWGAAARHKRTMIDSQRHTVIESAHPSPLSAYRGFFGSAPFSRANAALSAAGRTPIDWTLTTDSP</sequence>
<dbReference type="SUPFAM" id="SSF52141">
    <property type="entry name" value="Uracil-DNA glycosylase-like"/>
    <property type="match status" value="1"/>
</dbReference>
<dbReference type="EMBL" id="CAEZSF010000013">
    <property type="protein sequence ID" value="CAB4530554.1"/>
    <property type="molecule type" value="Genomic_DNA"/>
</dbReference>
<evidence type="ECO:0000256" key="1">
    <source>
        <dbReference type="ARBA" id="ARBA00001400"/>
    </source>
</evidence>
<comment type="similarity">
    <text evidence="2">Belongs to the uracil-DNA glycosylase (UDG) superfamily. UNG family.</text>
</comment>
<comment type="catalytic activity">
    <reaction evidence="1">
        <text>Hydrolyzes single-stranded DNA or mismatched double-stranded DNA and polynucleotides, releasing free uracil.</text>
        <dbReference type="EC" id="3.2.2.27"/>
    </reaction>
</comment>
<evidence type="ECO:0000256" key="2">
    <source>
        <dbReference type="ARBA" id="ARBA00008184"/>
    </source>
</evidence>
<dbReference type="CDD" id="cd10027">
    <property type="entry name" value="UDG-F1-like"/>
    <property type="match status" value="1"/>
</dbReference>
<keyword evidence="4" id="KW-0227">DNA damage</keyword>
<evidence type="ECO:0000313" key="9">
    <source>
        <dbReference type="EMBL" id="CAB4530554.1"/>
    </source>
</evidence>
<evidence type="ECO:0000256" key="7">
    <source>
        <dbReference type="SAM" id="MobiDB-lite"/>
    </source>
</evidence>
<dbReference type="InterPro" id="IPR036895">
    <property type="entry name" value="Uracil-DNA_glycosylase-like_sf"/>
</dbReference>